<evidence type="ECO:0000313" key="4">
    <source>
        <dbReference type="Proteomes" id="UP000677913"/>
    </source>
</evidence>
<accession>A0A8J8BEX1</accession>
<dbReference type="EMBL" id="JAGSXH010000043">
    <property type="protein sequence ID" value="MBS2964179.1"/>
    <property type="molecule type" value="Genomic_DNA"/>
</dbReference>
<name>A0A8J8BEX1_9ACTN</name>
<dbReference type="InterPro" id="IPR001853">
    <property type="entry name" value="DSBA-like_thioredoxin_dom"/>
</dbReference>
<dbReference type="GO" id="GO:0016491">
    <property type="term" value="F:oxidoreductase activity"/>
    <property type="evidence" value="ECO:0007669"/>
    <property type="project" value="InterPro"/>
</dbReference>
<dbReference type="SUPFAM" id="SSF52833">
    <property type="entry name" value="Thioredoxin-like"/>
    <property type="match status" value="1"/>
</dbReference>
<dbReference type="Gene3D" id="3.40.30.10">
    <property type="entry name" value="Glutaredoxin"/>
    <property type="match status" value="1"/>
</dbReference>
<feature type="region of interest" description="Disordered" evidence="1">
    <location>
        <begin position="228"/>
        <end position="278"/>
    </location>
</feature>
<feature type="domain" description="DSBA-like thioredoxin" evidence="2">
    <location>
        <begin position="3"/>
        <end position="130"/>
    </location>
</feature>
<feature type="compositionally biased region" description="Polar residues" evidence="1">
    <location>
        <begin position="228"/>
        <end position="246"/>
    </location>
</feature>
<dbReference type="Pfam" id="PF01323">
    <property type="entry name" value="DSBA"/>
    <property type="match status" value="1"/>
</dbReference>
<keyword evidence="4" id="KW-1185">Reference proteome</keyword>
<feature type="compositionally biased region" description="Low complexity" evidence="1">
    <location>
        <begin position="263"/>
        <end position="278"/>
    </location>
</feature>
<evidence type="ECO:0000313" key="3">
    <source>
        <dbReference type="EMBL" id="MBS2964179.1"/>
    </source>
</evidence>
<reference evidence="3" key="1">
    <citation type="submission" date="2021-04" db="EMBL/GenBank/DDBJ databases">
        <title>Genome based classification of Actinospica acidithermotolerans sp. nov., an actinobacterium isolated from an Indonesian hot spring.</title>
        <authorList>
            <person name="Kusuma A.B."/>
            <person name="Putra K.E."/>
            <person name="Nafisah S."/>
            <person name="Loh J."/>
            <person name="Nouioui I."/>
            <person name="Goodfellow M."/>
        </authorList>
    </citation>
    <scope>NUCLEOTIDE SEQUENCE</scope>
    <source>
        <strain evidence="3">DSM 45618</strain>
    </source>
</reference>
<organism evidence="3 4">
    <name type="scientific">Actinocrinis puniceicyclus</name>
    <dbReference type="NCBI Taxonomy" id="977794"/>
    <lineage>
        <taxon>Bacteria</taxon>
        <taxon>Bacillati</taxon>
        <taxon>Actinomycetota</taxon>
        <taxon>Actinomycetes</taxon>
        <taxon>Catenulisporales</taxon>
        <taxon>Actinospicaceae</taxon>
        <taxon>Actinocrinis</taxon>
    </lineage>
</organism>
<dbReference type="RefSeq" id="WP_211468541.1">
    <property type="nucleotide sequence ID" value="NZ_JAGSXH010000043.1"/>
</dbReference>
<evidence type="ECO:0000259" key="2">
    <source>
        <dbReference type="Pfam" id="PF01323"/>
    </source>
</evidence>
<dbReference type="InterPro" id="IPR036249">
    <property type="entry name" value="Thioredoxin-like_sf"/>
</dbReference>
<gene>
    <name evidence="3" type="ORF">KGA66_14060</name>
</gene>
<comment type="caution">
    <text evidence="3">The sequence shown here is derived from an EMBL/GenBank/DDBJ whole genome shotgun (WGS) entry which is preliminary data.</text>
</comment>
<dbReference type="Proteomes" id="UP000677913">
    <property type="component" value="Unassembled WGS sequence"/>
</dbReference>
<dbReference type="AlphaFoldDB" id="A0A8J8BEX1"/>
<evidence type="ECO:0000256" key="1">
    <source>
        <dbReference type="SAM" id="MobiDB-lite"/>
    </source>
</evidence>
<sequence length="278" mass="29725">MGLIVYADFNDPACYLASQRIDELLERAVPVRWRAVEHERGLSLLGTATPADQGRRARELAEATRLALPGELPAQAPPPVTTNTRAAVAAYAEAVADGVQDEIRRRLFGAIWTGRQDLTSAYAVRRIITDVMYPRAPVGPRRCSSLPQPMTGDPDQAWATRRLGGTIAPDGGPLTTAGMLRLRAWREEWCALGRPRLPVLIDADGTVHTAAAALRRLADLVTRARTGGVTTQPRRCTGPTPTSSRSAVAVPISLRPRSVSARPTASSSPISGTSVSPG</sequence>
<proteinExistence type="predicted"/>
<protein>
    <submittedName>
        <fullName evidence="3">DsbA family protein</fullName>
    </submittedName>
</protein>